<dbReference type="PANTHER" id="PTHR30595:SF6">
    <property type="entry name" value="SCHLAFEN ALBA-2 DOMAIN-CONTAINING PROTEIN"/>
    <property type="match status" value="1"/>
</dbReference>
<dbReference type="Pfam" id="PF04326">
    <property type="entry name" value="SLFN_AlbA_2"/>
    <property type="match status" value="1"/>
</dbReference>
<sequence>MANTTIRTQIAQKLPMNIHDESPAQSEVLVKALIGMGETRQREFKRVSGKMVGKALETICGLANGEGGVLVLGVADLKEHQGPARLFGVEENPEAVDELQRKLLSEFQPAIETIRLRRLPCPLHNGPAKGQPGHLLLVQVERSPAVHSITNGGTYARLDAGNRQMTASEVTELSYRRGVRSAASEPVAVALERLQTEAWRRFVSARGLRSGTFPEQLLRVGLAFVISTGRKQCTRRELIQSDQSLGVWFVFFACE</sequence>
<evidence type="ECO:0000313" key="2">
    <source>
        <dbReference type="EMBL" id="ACB36619.1"/>
    </source>
</evidence>
<reference evidence="2 3" key="1">
    <citation type="submission" date="2008-03" db="EMBL/GenBank/DDBJ databases">
        <title>Complete sequence of Leptothrix cholodnii SP-6.</title>
        <authorList>
            <consortium name="US DOE Joint Genome Institute"/>
            <person name="Copeland A."/>
            <person name="Lucas S."/>
            <person name="Lapidus A."/>
            <person name="Glavina del Rio T."/>
            <person name="Dalin E."/>
            <person name="Tice H."/>
            <person name="Bruce D."/>
            <person name="Goodwin L."/>
            <person name="Pitluck S."/>
            <person name="Chertkov O."/>
            <person name="Brettin T."/>
            <person name="Detter J.C."/>
            <person name="Han C."/>
            <person name="Kuske C.R."/>
            <person name="Schmutz J."/>
            <person name="Larimer F."/>
            <person name="Land M."/>
            <person name="Hauser L."/>
            <person name="Kyrpides N."/>
            <person name="Lykidis A."/>
            <person name="Emerson D."/>
            <person name="Richardson P."/>
        </authorList>
    </citation>
    <scope>NUCLEOTIDE SEQUENCE [LARGE SCALE GENOMIC DNA]</scope>
    <source>
        <strain evidence="3">ATCC 51168 / LMG 8142 / SP-6</strain>
    </source>
</reference>
<dbReference type="PANTHER" id="PTHR30595">
    <property type="entry name" value="GLPR-RELATED TRANSCRIPTIONAL REPRESSOR"/>
    <property type="match status" value="1"/>
</dbReference>
<protein>
    <submittedName>
        <fullName evidence="2">Putative transcriptional regulator</fullName>
    </submittedName>
</protein>
<dbReference type="AlphaFoldDB" id="B1Y0E0"/>
<gene>
    <name evidence="2" type="ordered locus">Lcho_4368</name>
</gene>
<accession>B1Y0E0</accession>
<dbReference type="STRING" id="395495.Lcho_4368"/>
<dbReference type="HOGENOM" id="CLU_1089028_0_0_4"/>
<name>B1Y0E0_LEPCP</name>
<organism evidence="2 3">
    <name type="scientific">Leptothrix cholodnii (strain ATCC 51168 / LMG 8142 / SP-6)</name>
    <name type="common">Leptothrix discophora (strain SP-6)</name>
    <dbReference type="NCBI Taxonomy" id="395495"/>
    <lineage>
        <taxon>Bacteria</taxon>
        <taxon>Pseudomonadati</taxon>
        <taxon>Pseudomonadota</taxon>
        <taxon>Betaproteobacteria</taxon>
        <taxon>Burkholderiales</taxon>
        <taxon>Sphaerotilaceae</taxon>
        <taxon>Leptothrix</taxon>
    </lineage>
</organism>
<dbReference type="OrthoDB" id="9768354at2"/>
<evidence type="ECO:0000313" key="3">
    <source>
        <dbReference type="Proteomes" id="UP000001693"/>
    </source>
</evidence>
<proteinExistence type="predicted"/>
<dbReference type="Proteomes" id="UP000001693">
    <property type="component" value="Chromosome"/>
</dbReference>
<dbReference type="InterPro" id="IPR007421">
    <property type="entry name" value="Schlafen_AlbA_2_dom"/>
</dbReference>
<dbReference type="EMBL" id="CP001013">
    <property type="protein sequence ID" value="ACB36619.1"/>
    <property type="molecule type" value="Genomic_DNA"/>
</dbReference>
<dbReference type="eggNOG" id="COG2865">
    <property type="taxonomic scope" value="Bacteria"/>
</dbReference>
<feature type="domain" description="Schlafen AlbA-2" evidence="1">
    <location>
        <begin position="38"/>
        <end position="166"/>
    </location>
</feature>
<keyword evidence="3" id="KW-1185">Reference proteome</keyword>
<dbReference type="KEGG" id="lch:Lcho_4368"/>
<dbReference type="InterPro" id="IPR038461">
    <property type="entry name" value="Schlafen_AlbA_2_dom_sf"/>
</dbReference>
<evidence type="ECO:0000259" key="1">
    <source>
        <dbReference type="Pfam" id="PF04326"/>
    </source>
</evidence>
<dbReference type="Gene3D" id="3.30.950.30">
    <property type="entry name" value="Schlafen, AAA domain"/>
    <property type="match status" value="1"/>
</dbReference>